<evidence type="ECO:0000256" key="3">
    <source>
        <dbReference type="ARBA" id="ARBA00022801"/>
    </source>
</evidence>
<dbReference type="InterPro" id="IPR006433">
    <property type="entry name" value="Prohead_protease"/>
</dbReference>
<dbReference type="Proteomes" id="UP000613582">
    <property type="component" value="Unassembled WGS sequence"/>
</dbReference>
<comment type="caution">
    <text evidence="5">The sequence shown here is derived from an EMBL/GenBank/DDBJ whole genome shotgun (WGS) entry which is preliminary data.</text>
</comment>
<dbReference type="Pfam" id="PF04586">
    <property type="entry name" value="Peptidase_S78"/>
    <property type="match status" value="1"/>
</dbReference>
<dbReference type="GO" id="GO:0008233">
    <property type="term" value="F:peptidase activity"/>
    <property type="evidence" value="ECO:0007669"/>
    <property type="project" value="UniProtKB-KW"/>
</dbReference>
<gene>
    <name evidence="5" type="ORF">GCM10011342_17530</name>
</gene>
<dbReference type="RefSeq" id="WP_229731441.1">
    <property type="nucleotide sequence ID" value="NZ_BMGH01000001.1"/>
</dbReference>
<dbReference type="InterPro" id="IPR054613">
    <property type="entry name" value="Peptidase_S78_dom"/>
</dbReference>
<evidence type="ECO:0000256" key="2">
    <source>
        <dbReference type="ARBA" id="ARBA00022670"/>
    </source>
</evidence>
<organism evidence="5 6">
    <name type="scientific">Aquisalinus flavus</name>
    <dbReference type="NCBI Taxonomy" id="1526572"/>
    <lineage>
        <taxon>Bacteria</taxon>
        <taxon>Pseudomonadati</taxon>
        <taxon>Pseudomonadota</taxon>
        <taxon>Alphaproteobacteria</taxon>
        <taxon>Parvularculales</taxon>
        <taxon>Parvularculaceae</taxon>
        <taxon>Aquisalinus</taxon>
    </lineage>
</organism>
<feature type="domain" description="Prohead serine protease" evidence="4">
    <location>
        <begin position="15"/>
        <end position="147"/>
    </location>
</feature>
<accession>A0A8J2V658</accession>
<sequence>MRLMNDSAGISRDRRGVAVIEGYASIFGERDLNGDIVKRGAFAEKLIPGRLPAVKMLYQHAADQPIGRWLEMKETARGLYVRGEIILDSPRAREVATLVAGGALDGLSIGFRTRAARKIAGGRELIRLDLWEVSVVTFPMAPGARITRLFSPDADTAPATATAIREATRQFTS</sequence>
<protein>
    <recommendedName>
        <fullName evidence="4">Prohead serine protease domain-containing protein</fullName>
    </recommendedName>
</protein>
<keyword evidence="1" id="KW-1188">Viral release from host cell</keyword>
<keyword evidence="3" id="KW-0378">Hydrolase</keyword>
<evidence type="ECO:0000256" key="1">
    <source>
        <dbReference type="ARBA" id="ARBA00022612"/>
    </source>
</evidence>
<dbReference type="AlphaFoldDB" id="A0A8J2V658"/>
<name>A0A8J2V658_9PROT</name>
<keyword evidence="2" id="KW-0645">Protease</keyword>
<reference evidence="5" key="2">
    <citation type="submission" date="2020-09" db="EMBL/GenBank/DDBJ databases">
        <authorList>
            <person name="Sun Q."/>
            <person name="Zhou Y."/>
        </authorList>
    </citation>
    <scope>NUCLEOTIDE SEQUENCE</scope>
    <source>
        <strain evidence="5">CGMCC 1.12921</strain>
    </source>
</reference>
<evidence type="ECO:0000313" key="6">
    <source>
        <dbReference type="Proteomes" id="UP000613582"/>
    </source>
</evidence>
<evidence type="ECO:0000259" key="4">
    <source>
        <dbReference type="Pfam" id="PF04586"/>
    </source>
</evidence>
<dbReference type="SUPFAM" id="SSF50789">
    <property type="entry name" value="Herpes virus serine proteinase, assemblin"/>
    <property type="match status" value="1"/>
</dbReference>
<proteinExistence type="predicted"/>
<reference evidence="5" key="1">
    <citation type="journal article" date="2014" name="Int. J. Syst. Evol. Microbiol.">
        <title>Complete genome sequence of Corynebacterium casei LMG S-19264T (=DSM 44701T), isolated from a smear-ripened cheese.</title>
        <authorList>
            <consortium name="US DOE Joint Genome Institute (JGI-PGF)"/>
            <person name="Walter F."/>
            <person name="Albersmeier A."/>
            <person name="Kalinowski J."/>
            <person name="Ruckert C."/>
        </authorList>
    </citation>
    <scope>NUCLEOTIDE SEQUENCE</scope>
    <source>
        <strain evidence="5">CGMCC 1.12921</strain>
    </source>
</reference>
<keyword evidence="6" id="KW-1185">Reference proteome</keyword>
<dbReference type="NCBIfam" id="TIGR01543">
    <property type="entry name" value="proheadase_HK97"/>
    <property type="match status" value="1"/>
</dbReference>
<evidence type="ECO:0000313" key="5">
    <source>
        <dbReference type="EMBL" id="GGD09180.1"/>
    </source>
</evidence>
<dbReference type="EMBL" id="BMGH01000001">
    <property type="protein sequence ID" value="GGD09180.1"/>
    <property type="molecule type" value="Genomic_DNA"/>
</dbReference>
<dbReference type="GO" id="GO:0006508">
    <property type="term" value="P:proteolysis"/>
    <property type="evidence" value="ECO:0007669"/>
    <property type="project" value="UniProtKB-KW"/>
</dbReference>